<dbReference type="EMBL" id="MVBM01000002">
    <property type="protein sequence ID" value="OOK78214.1"/>
    <property type="molecule type" value="Genomic_DNA"/>
</dbReference>
<gene>
    <name evidence="1" type="ORF">BZL30_1968</name>
</gene>
<name>A0A1V3XG85_MYCKA</name>
<organism evidence="1 2">
    <name type="scientific">Mycobacterium kansasii</name>
    <dbReference type="NCBI Taxonomy" id="1768"/>
    <lineage>
        <taxon>Bacteria</taxon>
        <taxon>Bacillati</taxon>
        <taxon>Actinomycetota</taxon>
        <taxon>Actinomycetes</taxon>
        <taxon>Mycobacteriales</taxon>
        <taxon>Mycobacteriaceae</taxon>
        <taxon>Mycobacterium</taxon>
    </lineage>
</organism>
<sequence length="50" mass="5870">MPDTGPGTDNDWLNWLYRWAEIEQRVDSERPTLRVTADEHAALHRQFGMS</sequence>
<protein>
    <submittedName>
        <fullName evidence="1">Uncharacterized protein</fullName>
    </submittedName>
</protein>
<evidence type="ECO:0000313" key="1">
    <source>
        <dbReference type="EMBL" id="OOK78214.1"/>
    </source>
</evidence>
<dbReference type="AlphaFoldDB" id="A0A1V3XG85"/>
<comment type="caution">
    <text evidence="1">The sequence shown here is derived from an EMBL/GenBank/DDBJ whole genome shotgun (WGS) entry which is preliminary data.</text>
</comment>
<evidence type="ECO:0000313" key="2">
    <source>
        <dbReference type="Proteomes" id="UP000189229"/>
    </source>
</evidence>
<dbReference type="Proteomes" id="UP000189229">
    <property type="component" value="Unassembled WGS sequence"/>
</dbReference>
<accession>A0A1V3XG85</accession>
<reference evidence="1 2" key="1">
    <citation type="submission" date="2017-02" db="EMBL/GenBank/DDBJ databases">
        <title>Complete genome sequences of Mycobacterium kansasii strains isolated from rhesus macaques.</title>
        <authorList>
            <person name="Panda A."/>
            <person name="Nagaraj S."/>
            <person name="Zhao X."/>
            <person name="Tettelin H."/>
            <person name="Detolla L.J."/>
        </authorList>
    </citation>
    <scope>NUCLEOTIDE SEQUENCE [LARGE SCALE GENOMIC DNA]</scope>
    <source>
        <strain evidence="1 2">11-3813</strain>
    </source>
</reference>
<proteinExistence type="predicted"/>